<accession>A0A229NWK7</accession>
<dbReference type="EMBL" id="NMUQ01000002">
    <property type="protein sequence ID" value="OXM14262.1"/>
    <property type="molecule type" value="Genomic_DNA"/>
</dbReference>
<evidence type="ECO:0000259" key="1">
    <source>
        <dbReference type="Pfam" id="PF01636"/>
    </source>
</evidence>
<dbReference type="InterPro" id="IPR002575">
    <property type="entry name" value="Aminoglycoside_PTrfase"/>
</dbReference>
<dbReference type="Pfam" id="PF01636">
    <property type="entry name" value="APH"/>
    <property type="match status" value="1"/>
</dbReference>
<sequence>MERVPGSVEAHGRTAQIYSYGPDHILKVFRERIPRSAAQQEHIASRFALSAGLPVPRTESFTEWQGFPAIVYERVPGAPMLRLLQKQPWRAREFGSRLAKLHISVHQTDAGPGSGLPSLVYLLERQIHTAPLLSEDEKKGAIACLERLPTGHKLCHGDFHPDNVMLSGDNYWVIDWMTAVSGHPAADAARTVLLLRTAYLPDDLSMIASLLISSVRSMLLRHYMRAYLRLSGLEERELEQWMVPLAAARLNEFLPSEEKLILRKLVQDGLARIKNSAATTIAP</sequence>
<dbReference type="InterPro" id="IPR051678">
    <property type="entry name" value="AGP_Transferase"/>
</dbReference>
<dbReference type="Gene3D" id="3.90.1200.10">
    <property type="match status" value="1"/>
</dbReference>
<reference evidence="2 3" key="1">
    <citation type="submission" date="2017-07" db="EMBL/GenBank/DDBJ databases">
        <title>Paenibacillus herberti R33 genome sequencing and assembly.</title>
        <authorList>
            <person name="Su W."/>
        </authorList>
    </citation>
    <scope>NUCLEOTIDE SEQUENCE [LARGE SCALE GENOMIC DNA]</scope>
    <source>
        <strain evidence="2 3">R33</strain>
    </source>
</reference>
<feature type="domain" description="Aminoglycoside phosphotransferase" evidence="1">
    <location>
        <begin position="23"/>
        <end position="200"/>
    </location>
</feature>
<dbReference type="OrthoDB" id="9800774at2"/>
<dbReference type="InterPro" id="IPR011009">
    <property type="entry name" value="Kinase-like_dom_sf"/>
</dbReference>
<dbReference type="PANTHER" id="PTHR21310:SF40">
    <property type="entry name" value="AMINOGLYCOSIDE PHOSPHOTRANSFERASE DOMAIN-CONTAINING PROTEIN-RELATED"/>
    <property type="match status" value="1"/>
</dbReference>
<gene>
    <name evidence="2" type="ORF">CGZ75_14985</name>
</gene>
<proteinExistence type="predicted"/>
<name>A0A229NWK7_9BACL</name>
<dbReference type="Proteomes" id="UP000215145">
    <property type="component" value="Unassembled WGS sequence"/>
</dbReference>
<evidence type="ECO:0000313" key="2">
    <source>
        <dbReference type="EMBL" id="OXM14262.1"/>
    </source>
</evidence>
<protein>
    <recommendedName>
        <fullName evidence="1">Aminoglycoside phosphotransferase domain-containing protein</fullName>
    </recommendedName>
</protein>
<evidence type="ECO:0000313" key="3">
    <source>
        <dbReference type="Proteomes" id="UP000215145"/>
    </source>
</evidence>
<dbReference type="PANTHER" id="PTHR21310">
    <property type="entry name" value="AMINOGLYCOSIDE PHOSPHOTRANSFERASE-RELATED-RELATED"/>
    <property type="match status" value="1"/>
</dbReference>
<keyword evidence="3" id="KW-1185">Reference proteome</keyword>
<dbReference type="SUPFAM" id="SSF56112">
    <property type="entry name" value="Protein kinase-like (PK-like)"/>
    <property type="match status" value="1"/>
</dbReference>
<dbReference type="RefSeq" id="WP_089525086.1">
    <property type="nucleotide sequence ID" value="NZ_NMUQ01000002.1"/>
</dbReference>
<organism evidence="2 3">
    <name type="scientific">Paenibacillus herberti</name>
    <dbReference type="NCBI Taxonomy" id="1619309"/>
    <lineage>
        <taxon>Bacteria</taxon>
        <taxon>Bacillati</taxon>
        <taxon>Bacillota</taxon>
        <taxon>Bacilli</taxon>
        <taxon>Bacillales</taxon>
        <taxon>Paenibacillaceae</taxon>
        <taxon>Paenibacillus</taxon>
    </lineage>
</organism>
<dbReference type="AlphaFoldDB" id="A0A229NWK7"/>
<comment type="caution">
    <text evidence="2">The sequence shown here is derived from an EMBL/GenBank/DDBJ whole genome shotgun (WGS) entry which is preliminary data.</text>
</comment>